<protein>
    <submittedName>
        <fullName evidence="1">Uncharacterized protein</fullName>
    </submittedName>
</protein>
<organism evidence="1 2">
    <name type="scientific">Marchantia polymorpha</name>
    <name type="common">Common liverwort</name>
    <name type="synonym">Marchantia aquatica</name>
    <dbReference type="NCBI Taxonomy" id="3197"/>
    <lineage>
        <taxon>Eukaryota</taxon>
        <taxon>Viridiplantae</taxon>
        <taxon>Streptophyta</taxon>
        <taxon>Embryophyta</taxon>
        <taxon>Marchantiophyta</taxon>
        <taxon>Marchantiopsida</taxon>
        <taxon>Marchantiidae</taxon>
        <taxon>Marchantiales</taxon>
        <taxon>Marchantiaceae</taxon>
        <taxon>Marchantia</taxon>
    </lineage>
</organism>
<dbReference type="EMBL" id="KZ772732">
    <property type="protein sequence ID" value="PTQ36999.1"/>
    <property type="molecule type" value="Genomic_DNA"/>
</dbReference>
<gene>
    <name evidence="1" type="ORF">MARPO_0060s0081</name>
</gene>
<dbReference type="Proteomes" id="UP000244005">
    <property type="component" value="Unassembled WGS sequence"/>
</dbReference>
<name>A0A2R6WT25_MARPO</name>
<keyword evidence="2" id="KW-1185">Reference proteome</keyword>
<evidence type="ECO:0000313" key="2">
    <source>
        <dbReference type="Proteomes" id="UP000244005"/>
    </source>
</evidence>
<proteinExistence type="predicted"/>
<evidence type="ECO:0000313" key="1">
    <source>
        <dbReference type="EMBL" id="PTQ36999.1"/>
    </source>
</evidence>
<reference evidence="2" key="1">
    <citation type="journal article" date="2017" name="Cell">
        <title>Insights into land plant evolution garnered from the Marchantia polymorpha genome.</title>
        <authorList>
            <person name="Bowman J.L."/>
            <person name="Kohchi T."/>
            <person name="Yamato K.T."/>
            <person name="Jenkins J."/>
            <person name="Shu S."/>
            <person name="Ishizaki K."/>
            <person name="Yamaoka S."/>
            <person name="Nishihama R."/>
            <person name="Nakamura Y."/>
            <person name="Berger F."/>
            <person name="Adam C."/>
            <person name="Aki S.S."/>
            <person name="Althoff F."/>
            <person name="Araki T."/>
            <person name="Arteaga-Vazquez M.A."/>
            <person name="Balasubrmanian S."/>
            <person name="Barry K."/>
            <person name="Bauer D."/>
            <person name="Boehm C.R."/>
            <person name="Briginshaw L."/>
            <person name="Caballero-Perez J."/>
            <person name="Catarino B."/>
            <person name="Chen F."/>
            <person name="Chiyoda S."/>
            <person name="Chovatia M."/>
            <person name="Davies K.M."/>
            <person name="Delmans M."/>
            <person name="Demura T."/>
            <person name="Dierschke T."/>
            <person name="Dolan L."/>
            <person name="Dorantes-Acosta A.E."/>
            <person name="Eklund D.M."/>
            <person name="Florent S.N."/>
            <person name="Flores-Sandoval E."/>
            <person name="Fujiyama A."/>
            <person name="Fukuzawa H."/>
            <person name="Galik B."/>
            <person name="Grimanelli D."/>
            <person name="Grimwood J."/>
            <person name="Grossniklaus U."/>
            <person name="Hamada T."/>
            <person name="Haseloff J."/>
            <person name="Hetherington A.J."/>
            <person name="Higo A."/>
            <person name="Hirakawa Y."/>
            <person name="Hundley H.N."/>
            <person name="Ikeda Y."/>
            <person name="Inoue K."/>
            <person name="Inoue S.I."/>
            <person name="Ishida S."/>
            <person name="Jia Q."/>
            <person name="Kakita M."/>
            <person name="Kanazawa T."/>
            <person name="Kawai Y."/>
            <person name="Kawashima T."/>
            <person name="Kennedy M."/>
            <person name="Kinose K."/>
            <person name="Kinoshita T."/>
            <person name="Kohara Y."/>
            <person name="Koide E."/>
            <person name="Komatsu K."/>
            <person name="Kopischke S."/>
            <person name="Kubo M."/>
            <person name="Kyozuka J."/>
            <person name="Lagercrantz U."/>
            <person name="Lin S.S."/>
            <person name="Lindquist E."/>
            <person name="Lipzen A.M."/>
            <person name="Lu C.W."/>
            <person name="De Luna E."/>
            <person name="Martienssen R.A."/>
            <person name="Minamino N."/>
            <person name="Mizutani M."/>
            <person name="Mizutani M."/>
            <person name="Mochizuki N."/>
            <person name="Monte I."/>
            <person name="Mosher R."/>
            <person name="Nagasaki H."/>
            <person name="Nakagami H."/>
            <person name="Naramoto S."/>
            <person name="Nishitani K."/>
            <person name="Ohtani M."/>
            <person name="Okamoto T."/>
            <person name="Okumura M."/>
            <person name="Phillips J."/>
            <person name="Pollak B."/>
            <person name="Reinders A."/>
            <person name="Rovekamp M."/>
            <person name="Sano R."/>
            <person name="Sawa S."/>
            <person name="Schmid M.W."/>
            <person name="Shirakawa M."/>
            <person name="Solano R."/>
            <person name="Spunde A."/>
            <person name="Suetsugu N."/>
            <person name="Sugano S."/>
            <person name="Sugiyama A."/>
            <person name="Sun R."/>
            <person name="Suzuki Y."/>
            <person name="Takenaka M."/>
            <person name="Takezawa D."/>
            <person name="Tomogane H."/>
            <person name="Tsuzuki M."/>
            <person name="Ueda T."/>
            <person name="Umeda M."/>
            <person name="Ward J.M."/>
            <person name="Watanabe Y."/>
            <person name="Yazaki K."/>
            <person name="Yokoyama R."/>
            <person name="Yoshitake Y."/>
            <person name="Yotsui I."/>
            <person name="Zachgo S."/>
            <person name="Schmutz J."/>
        </authorList>
    </citation>
    <scope>NUCLEOTIDE SEQUENCE [LARGE SCALE GENOMIC DNA]</scope>
    <source>
        <strain evidence="2">Tak-1</strain>
    </source>
</reference>
<dbReference type="Gramene" id="Mp6g08400.1">
    <property type="protein sequence ID" value="Mp6g08400.1.cds"/>
    <property type="gene ID" value="Mp6g08400"/>
</dbReference>
<dbReference type="AlphaFoldDB" id="A0A2R6WT25"/>
<sequence length="131" mass="14970">MRLQSYAVTIRRNLPSCVFVPRAIIDLVGRVLLEIAGPHALSLRASRPLGYSSGEWGLRRRRTYHGTSERRVERFLGWEAQGRSTIVPNGPDTCRQDRPQTATSKYIRGGSHLFHSRYAILHCRKLDNSLR</sequence>
<accession>A0A2R6WT25</accession>